<dbReference type="GO" id="GO:0046983">
    <property type="term" value="F:protein dimerization activity"/>
    <property type="evidence" value="ECO:0007669"/>
    <property type="project" value="InterPro"/>
</dbReference>
<dbReference type="EMBL" id="HAED01006514">
    <property type="protein sequence ID" value="SBQ92561.1"/>
    <property type="molecule type" value="Transcribed_RNA"/>
</dbReference>
<feature type="non-terminal residue" evidence="2">
    <location>
        <position position="142"/>
    </location>
</feature>
<dbReference type="GO" id="GO:0005634">
    <property type="term" value="C:nucleus"/>
    <property type="evidence" value="ECO:0007669"/>
    <property type="project" value="TreeGrafter"/>
</dbReference>
<sequence length="142" mass="15881">RSVTDASVERAIGKRKKLMVQRLLEQEKAISQVLKADRRTRHLVPAWQDIDVLESMSKTLEPLVEFTDALSGEEHASVSEETEIELKSYLQALDVGGDVNPLEWCRLHRANFPRVASLAKKYLCLPATSAPSERAFSTSGTM</sequence>
<dbReference type="InterPro" id="IPR052717">
    <property type="entry name" value="Vacuolar_transposase_reg"/>
</dbReference>
<name>A0A1A8I4Z8_NOTKU</name>
<feature type="domain" description="HAT C-terminal dimerisation" evidence="1">
    <location>
        <begin position="85"/>
        <end position="140"/>
    </location>
</feature>
<dbReference type="InterPro" id="IPR012337">
    <property type="entry name" value="RNaseH-like_sf"/>
</dbReference>
<dbReference type="SUPFAM" id="SSF53098">
    <property type="entry name" value="Ribonuclease H-like"/>
    <property type="match status" value="1"/>
</dbReference>
<feature type="non-terminal residue" evidence="2">
    <location>
        <position position="1"/>
    </location>
</feature>
<dbReference type="PANTHER" id="PTHR46169:SF25">
    <property type="entry name" value="ZINC FINGER BED DOMAIN-CONTAINING PROTEIN 1-LIKE-RELATED"/>
    <property type="match status" value="1"/>
</dbReference>
<reference evidence="2" key="1">
    <citation type="submission" date="2016-05" db="EMBL/GenBank/DDBJ databases">
        <authorList>
            <person name="Lavstsen T."/>
            <person name="Jespersen J.S."/>
        </authorList>
    </citation>
    <scope>NUCLEOTIDE SEQUENCE</scope>
    <source>
        <tissue evidence="2">Brain</tissue>
    </source>
</reference>
<dbReference type="AlphaFoldDB" id="A0A1A8I4Z8"/>
<proteinExistence type="predicted"/>
<dbReference type="InterPro" id="IPR008906">
    <property type="entry name" value="HATC_C_dom"/>
</dbReference>
<evidence type="ECO:0000259" key="1">
    <source>
        <dbReference type="Pfam" id="PF05699"/>
    </source>
</evidence>
<organism evidence="2">
    <name type="scientific">Nothobranchius kuhntae</name>
    <name type="common">Beira killifish</name>
    <dbReference type="NCBI Taxonomy" id="321403"/>
    <lineage>
        <taxon>Eukaryota</taxon>
        <taxon>Metazoa</taxon>
        <taxon>Chordata</taxon>
        <taxon>Craniata</taxon>
        <taxon>Vertebrata</taxon>
        <taxon>Euteleostomi</taxon>
        <taxon>Actinopterygii</taxon>
        <taxon>Neopterygii</taxon>
        <taxon>Teleostei</taxon>
        <taxon>Neoteleostei</taxon>
        <taxon>Acanthomorphata</taxon>
        <taxon>Ovalentaria</taxon>
        <taxon>Atherinomorphae</taxon>
        <taxon>Cyprinodontiformes</taxon>
        <taxon>Nothobranchiidae</taxon>
        <taxon>Nothobranchius</taxon>
    </lineage>
</organism>
<reference evidence="2" key="2">
    <citation type="submission" date="2016-06" db="EMBL/GenBank/DDBJ databases">
        <title>The genome of a short-lived fish provides insights into sex chromosome evolution and the genetic control of aging.</title>
        <authorList>
            <person name="Reichwald K."/>
            <person name="Felder M."/>
            <person name="Petzold A."/>
            <person name="Koch P."/>
            <person name="Groth M."/>
            <person name="Platzer M."/>
        </authorList>
    </citation>
    <scope>NUCLEOTIDE SEQUENCE</scope>
    <source>
        <tissue evidence="2">Brain</tissue>
    </source>
</reference>
<gene>
    <name evidence="2" type="primary">CT583712.1</name>
</gene>
<dbReference type="Pfam" id="PF05699">
    <property type="entry name" value="Dimer_Tnp_hAT"/>
    <property type="match status" value="1"/>
</dbReference>
<dbReference type="GO" id="GO:0006357">
    <property type="term" value="P:regulation of transcription by RNA polymerase II"/>
    <property type="evidence" value="ECO:0007669"/>
    <property type="project" value="TreeGrafter"/>
</dbReference>
<evidence type="ECO:0000313" key="2">
    <source>
        <dbReference type="EMBL" id="SBQ92561.1"/>
    </source>
</evidence>
<accession>A0A1A8I4Z8</accession>
<protein>
    <recommendedName>
        <fullName evidence="1">HAT C-terminal dimerisation domain-containing protein</fullName>
    </recommendedName>
</protein>
<dbReference type="PANTHER" id="PTHR46169">
    <property type="entry name" value="DNA REPLICATION-RELATED ELEMENT FACTOR, ISOFORM A"/>
    <property type="match status" value="1"/>
</dbReference>